<feature type="compositionally biased region" description="Basic and acidic residues" evidence="1">
    <location>
        <begin position="1"/>
        <end position="11"/>
    </location>
</feature>
<proteinExistence type="predicted"/>
<accession>A0A1A9W6G4</accession>
<feature type="compositionally biased region" description="Basic and acidic residues" evidence="1">
    <location>
        <begin position="76"/>
        <end position="95"/>
    </location>
</feature>
<evidence type="ECO:0000313" key="2">
    <source>
        <dbReference type="EnsemblMetazoa" id="GBRI007970-PA"/>
    </source>
</evidence>
<dbReference type="VEuPathDB" id="VectorBase:GBRI007970"/>
<feature type="compositionally biased region" description="Low complexity" evidence="1">
    <location>
        <begin position="113"/>
        <end position="132"/>
    </location>
</feature>
<reference evidence="3" key="1">
    <citation type="submission" date="2014-03" db="EMBL/GenBank/DDBJ databases">
        <authorList>
            <person name="Aksoy S."/>
            <person name="Warren W."/>
            <person name="Wilson R.K."/>
        </authorList>
    </citation>
    <scope>NUCLEOTIDE SEQUENCE [LARGE SCALE GENOMIC DNA]</scope>
    <source>
        <strain evidence="3">IAEA</strain>
    </source>
</reference>
<feature type="compositionally biased region" description="Polar residues" evidence="1">
    <location>
        <begin position="12"/>
        <end position="27"/>
    </location>
</feature>
<dbReference type="AlphaFoldDB" id="A0A1A9W6G4"/>
<reference evidence="2" key="2">
    <citation type="submission" date="2020-05" db="UniProtKB">
        <authorList>
            <consortium name="EnsemblMetazoa"/>
        </authorList>
    </citation>
    <scope>IDENTIFICATION</scope>
    <source>
        <strain evidence="2">IAEA</strain>
    </source>
</reference>
<organism evidence="2 3">
    <name type="scientific">Glossina brevipalpis</name>
    <dbReference type="NCBI Taxonomy" id="37001"/>
    <lineage>
        <taxon>Eukaryota</taxon>
        <taxon>Metazoa</taxon>
        <taxon>Ecdysozoa</taxon>
        <taxon>Arthropoda</taxon>
        <taxon>Hexapoda</taxon>
        <taxon>Insecta</taxon>
        <taxon>Pterygota</taxon>
        <taxon>Neoptera</taxon>
        <taxon>Endopterygota</taxon>
        <taxon>Diptera</taxon>
        <taxon>Brachycera</taxon>
        <taxon>Muscomorpha</taxon>
        <taxon>Hippoboscoidea</taxon>
        <taxon>Glossinidae</taxon>
        <taxon>Glossina</taxon>
    </lineage>
</organism>
<evidence type="ECO:0000313" key="3">
    <source>
        <dbReference type="Proteomes" id="UP000091820"/>
    </source>
</evidence>
<evidence type="ECO:0000256" key="1">
    <source>
        <dbReference type="SAM" id="MobiDB-lite"/>
    </source>
</evidence>
<dbReference type="Proteomes" id="UP000091820">
    <property type="component" value="Unassembled WGS sequence"/>
</dbReference>
<name>A0A1A9W6G4_9MUSC</name>
<protein>
    <submittedName>
        <fullName evidence="2">Uncharacterized protein</fullName>
    </submittedName>
</protein>
<feature type="compositionally biased region" description="Polar residues" evidence="1">
    <location>
        <begin position="62"/>
        <end position="75"/>
    </location>
</feature>
<sequence length="161" mass="17778">MSSISETKKNEQSPFEQTDEVSLNESVMENIEKSSEDGSDTFCELVDTKEEIDEATVYNEARPSSSKNNEEQNGQDNEKKETKSMTELKERKDNLTESPASELRSAVTQGSVTTANATATPAAAAATATASTSQRPNRPSLYLLRRRSQTSVTMVFFSYLM</sequence>
<feature type="region of interest" description="Disordered" evidence="1">
    <location>
        <begin position="1"/>
        <end position="141"/>
    </location>
</feature>
<dbReference type="EnsemblMetazoa" id="GBRI007970-RA">
    <property type="protein sequence ID" value="GBRI007970-PA"/>
    <property type="gene ID" value="GBRI007970"/>
</dbReference>
<keyword evidence="3" id="KW-1185">Reference proteome</keyword>